<proteinExistence type="predicted"/>
<protein>
    <submittedName>
        <fullName evidence="1">Uncharacterized protein</fullName>
    </submittedName>
</protein>
<keyword evidence="2" id="KW-1185">Reference proteome</keyword>
<accession>A0A6L8V499</accession>
<evidence type="ECO:0000313" key="2">
    <source>
        <dbReference type="Proteomes" id="UP000481087"/>
    </source>
</evidence>
<organism evidence="1 2">
    <name type="scientific">Paenibacillus silvestris</name>
    <dbReference type="NCBI Taxonomy" id="2606219"/>
    <lineage>
        <taxon>Bacteria</taxon>
        <taxon>Bacillati</taxon>
        <taxon>Bacillota</taxon>
        <taxon>Bacilli</taxon>
        <taxon>Bacillales</taxon>
        <taxon>Paenibacillaceae</taxon>
        <taxon>Paenibacillus</taxon>
    </lineage>
</organism>
<dbReference type="Proteomes" id="UP000481087">
    <property type="component" value="Unassembled WGS sequence"/>
</dbReference>
<comment type="caution">
    <text evidence="1">The sequence shown here is derived from an EMBL/GenBank/DDBJ whole genome shotgun (WGS) entry which is preliminary data.</text>
</comment>
<dbReference type="EMBL" id="WTUZ01000022">
    <property type="protein sequence ID" value="MZQ85107.1"/>
    <property type="molecule type" value="Genomic_DNA"/>
</dbReference>
<name>A0A6L8V499_9BACL</name>
<gene>
    <name evidence="1" type="ORF">GQF01_23620</name>
</gene>
<dbReference type="AlphaFoldDB" id="A0A6L8V499"/>
<sequence length="49" mass="6127">MQPSNLYVSEKLMQWQQHELEVEARELWKFKSIKKRKVYMMITSLFFFV</sequence>
<reference evidence="1 2" key="1">
    <citation type="submission" date="2019-12" db="EMBL/GenBank/DDBJ databases">
        <title>Paenibacillus sp. nov. sp. isolated from soil.</title>
        <authorList>
            <person name="Kim J."/>
            <person name="Jeong S.E."/>
            <person name="Jung H.S."/>
            <person name="Jeon C.O."/>
        </authorList>
    </citation>
    <scope>NUCLEOTIDE SEQUENCE [LARGE SCALE GENOMIC DNA]</scope>
    <source>
        <strain evidence="1 2">5J-6</strain>
    </source>
</reference>
<evidence type="ECO:0000313" key="1">
    <source>
        <dbReference type="EMBL" id="MZQ85107.1"/>
    </source>
</evidence>
<dbReference type="RefSeq" id="WP_157322777.1">
    <property type="nucleotide sequence ID" value="NZ_WTUZ01000022.1"/>
</dbReference>